<keyword evidence="2" id="KW-1185">Reference proteome</keyword>
<gene>
    <name evidence="1" type="ORF">EQG79_29100</name>
</gene>
<organism evidence="1 2">
    <name type="scientific">Spirosoma sordidisoli</name>
    <dbReference type="NCBI Taxonomy" id="2502893"/>
    <lineage>
        <taxon>Bacteria</taxon>
        <taxon>Pseudomonadati</taxon>
        <taxon>Bacteroidota</taxon>
        <taxon>Cytophagia</taxon>
        <taxon>Cytophagales</taxon>
        <taxon>Cytophagaceae</taxon>
        <taxon>Spirosoma</taxon>
    </lineage>
</organism>
<proteinExistence type="predicted"/>
<dbReference type="AlphaFoldDB" id="A0A4V1RVG1"/>
<comment type="caution">
    <text evidence="1">The sequence shown here is derived from an EMBL/GenBank/DDBJ whole genome shotgun (WGS) entry which is preliminary data.</text>
</comment>
<evidence type="ECO:0000313" key="1">
    <source>
        <dbReference type="EMBL" id="RYC66648.1"/>
    </source>
</evidence>
<evidence type="ECO:0000313" key="2">
    <source>
        <dbReference type="Proteomes" id="UP000290407"/>
    </source>
</evidence>
<dbReference type="RefSeq" id="WP_129606522.1">
    <property type="nucleotide sequence ID" value="NZ_SBLB01000013.1"/>
</dbReference>
<dbReference type="EMBL" id="SBLB01000013">
    <property type="protein sequence ID" value="RYC66648.1"/>
    <property type="molecule type" value="Genomic_DNA"/>
</dbReference>
<dbReference type="Proteomes" id="UP000290407">
    <property type="component" value="Unassembled WGS sequence"/>
</dbReference>
<protein>
    <submittedName>
        <fullName evidence="1">Uncharacterized protein</fullName>
    </submittedName>
</protein>
<sequence length="179" mass="20274">MAVSPSTFVWEDQHFVIPFGVMHSRAIRSQPGELVNFEVCSFNHYATLDLPALQDWYRGATFWELFRQDARQGLFLAYQRVLSSAVTQEEIYYSPATGKEYYSLLKPWQDGVLAIGLALDRLDQLDQPKTLVLQSQPGPPPASNCMPSAQPDPRITSLSRQMTACQKVVYSYCQTLFSV</sequence>
<reference evidence="1 2" key="1">
    <citation type="submission" date="2019-01" db="EMBL/GenBank/DDBJ databases">
        <title>Spirosoma flava sp. nov., a propanil-degrading bacterium isolated from herbicide-contaminated soil.</title>
        <authorList>
            <person name="Zhang L."/>
            <person name="Jiang J.-D."/>
        </authorList>
    </citation>
    <scope>NUCLEOTIDE SEQUENCE [LARGE SCALE GENOMIC DNA]</scope>
    <source>
        <strain evidence="1 2">TY50</strain>
    </source>
</reference>
<accession>A0A4V1RVG1</accession>
<name>A0A4V1RVG1_9BACT</name>